<organism evidence="3 4">
    <name type="scientific">Eiseniibacteriota bacterium</name>
    <dbReference type="NCBI Taxonomy" id="2212470"/>
    <lineage>
        <taxon>Bacteria</taxon>
        <taxon>Candidatus Eiseniibacteriota</taxon>
    </lineage>
</organism>
<evidence type="ECO:0000313" key="4">
    <source>
        <dbReference type="Proteomes" id="UP000319829"/>
    </source>
</evidence>
<feature type="transmembrane region" description="Helical" evidence="2">
    <location>
        <begin position="153"/>
        <end position="171"/>
    </location>
</feature>
<feature type="transmembrane region" description="Helical" evidence="2">
    <location>
        <begin position="30"/>
        <end position="53"/>
    </location>
</feature>
<feature type="transmembrane region" description="Helical" evidence="2">
    <location>
        <begin position="65"/>
        <end position="84"/>
    </location>
</feature>
<accession>A0A538SXN8</accession>
<feature type="region of interest" description="Disordered" evidence="1">
    <location>
        <begin position="1"/>
        <end position="21"/>
    </location>
</feature>
<dbReference type="AlphaFoldDB" id="A0A538SXN8"/>
<proteinExistence type="predicted"/>
<sequence length="219" mass="24597">MTTDAPPEVEPNDLPPEEQPMGPIRLARRVFVAFILTFAIARSMALLMAVGFMHDFYFRFGQTHVHHLNYGIFILSGVGAYLIFLRPDSRGIARAAVLYGVGLALTFDEFGMWLHLDDVYWQRASFDAMVLIAAILGLIIAAPTARRFRLRHWVWTFAVTVAIVFFGMLLMQPFQRIHQRLVPFLRSGGRVPAAGSSFPDSTRGLPDQPPAGPSQRINR</sequence>
<keyword evidence="2" id="KW-1133">Transmembrane helix</keyword>
<reference evidence="3 4" key="1">
    <citation type="journal article" date="2019" name="Nat. Microbiol.">
        <title>Mediterranean grassland soil C-N compound turnover is dependent on rainfall and depth, and is mediated by genomically divergent microorganisms.</title>
        <authorList>
            <person name="Diamond S."/>
            <person name="Andeer P.F."/>
            <person name="Li Z."/>
            <person name="Crits-Christoph A."/>
            <person name="Burstein D."/>
            <person name="Anantharaman K."/>
            <person name="Lane K.R."/>
            <person name="Thomas B.C."/>
            <person name="Pan C."/>
            <person name="Northen T.R."/>
            <person name="Banfield J.F."/>
        </authorList>
    </citation>
    <scope>NUCLEOTIDE SEQUENCE [LARGE SCALE GENOMIC DNA]</scope>
    <source>
        <strain evidence="3">WS_4</strain>
    </source>
</reference>
<dbReference type="EMBL" id="VBOU01000004">
    <property type="protein sequence ID" value="TMQ56158.1"/>
    <property type="molecule type" value="Genomic_DNA"/>
</dbReference>
<comment type="caution">
    <text evidence="3">The sequence shown here is derived from an EMBL/GenBank/DDBJ whole genome shotgun (WGS) entry which is preliminary data.</text>
</comment>
<evidence type="ECO:0000256" key="1">
    <source>
        <dbReference type="SAM" id="MobiDB-lite"/>
    </source>
</evidence>
<evidence type="ECO:0000256" key="2">
    <source>
        <dbReference type="SAM" id="Phobius"/>
    </source>
</evidence>
<evidence type="ECO:0000313" key="3">
    <source>
        <dbReference type="EMBL" id="TMQ56158.1"/>
    </source>
</evidence>
<keyword evidence="2" id="KW-0472">Membrane</keyword>
<feature type="transmembrane region" description="Helical" evidence="2">
    <location>
        <begin position="96"/>
        <end position="114"/>
    </location>
</feature>
<gene>
    <name evidence="3" type="ORF">E6K74_00990</name>
</gene>
<feature type="region of interest" description="Disordered" evidence="1">
    <location>
        <begin position="195"/>
        <end position="219"/>
    </location>
</feature>
<name>A0A538SXN8_UNCEI</name>
<protein>
    <submittedName>
        <fullName evidence="3">Uncharacterized protein</fullName>
    </submittedName>
</protein>
<feature type="transmembrane region" description="Helical" evidence="2">
    <location>
        <begin position="120"/>
        <end position="141"/>
    </location>
</feature>
<keyword evidence="2" id="KW-0812">Transmembrane</keyword>
<dbReference type="Proteomes" id="UP000319829">
    <property type="component" value="Unassembled WGS sequence"/>
</dbReference>